<dbReference type="InterPro" id="IPR051200">
    <property type="entry name" value="Host-pathogen_enzymatic-act"/>
</dbReference>
<feature type="domain" description="YNCE-like beta-propeller" evidence="3">
    <location>
        <begin position="74"/>
        <end position="336"/>
    </location>
</feature>
<feature type="chain" id="PRO_5041458464" evidence="2">
    <location>
        <begin position="34"/>
        <end position="357"/>
    </location>
</feature>
<dbReference type="Pfam" id="PF21783">
    <property type="entry name" value="YNCE"/>
    <property type="match status" value="1"/>
</dbReference>
<dbReference type="InterPro" id="IPR048433">
    <property type="entry name" value="YNCE-like_beta-prop"/>
</dbReference>
<organism evidence="4 5">
    <name type="scientific">Rouxiella silvae</name>
    <dbReference type="NCBI Taxonomy" id="1646373"/>
    <lineage>
        <taxon>Bacteria</taxon>
        <taxon>Pseudomonadati</taxon>
        <taxon>Pseudomonadota</taxon>
        <taxon>Gammaproteobacteria</taxon>
        <taxon>Enterobacterales</taxon>
        <taxon>Yersiniaceae</taxon>
        <taxon>Rouxiella</taxon>
    </lineage>
</organism>
<name>A0AA40X6J9_9GAMM</name>
<dbReference type="EMBL" id="JADMKS010000010">
    <property type="protein sequence ID" value="MBF6639182.1"/>
    <property type="molecule type" value="Genomic_DNA"/>
</dbReference>
<dbReference type="InterPro" id="IPR015943">
    <property type="entry name" value="WD40/YVTN_repeat-like_dom_sf"/>
</dbReference>
<comment type="caution">
    <text evidence="4">The sequence shown here is derived from an EMBL/GenBank/DDBJ whole genome shotgun (WGS) entry which is preliminary data.</text>
</comment>
<dbReference type="AlphaFoldDB" id="A0AA40X6J9"/>
<feature type="signal peptide" evidence="2">
    <location>
        <begin position="1"/>
        <end position="33"/>
    </location>
</feature>
<evidence type="ECO:0000256" key="2">
    <source>
        <dbReference type="SAM" id="SignalP"/>
    </source>
</evidence>
<dbReference type="InterPro" id="IPR011048">
    <property type="entry name" value="Haem_d1_sf"/>
</dbReference>
<evidence type="ECO:0000313" key="5">
    <source>
        <dbReference type="Proteomes" id="UP000705283"/>
    </source>
</evidence>
<evidence type="ECO:0000259" key="3">
    <source>
        <dbReference type="Pfam" id="PF21783"/>
    </source>
</evidence>
<sequence>MEKMMSSRFAPAKAGITSALLLTSLLFSSSLLANSQISVERKAVGKGVYELAYSASQNALFVASSQGRQEKAGVVYRLDPVSLAVNQSITTTLKPFGMALNNTTNTVFLGNTTSSAVTSIDAKTNQVKKELVLDSRPRTEKERPLAPRELVVDEATNTLYVGGLGKESVIWVVDGENLTLRHTIEGVGKMATGLAIDTKASRLYVTNGDGEFITLDTKTNKVISRVKIDNPGEHFYLNLSLDTAKHRAFVTDSQEANVLVLDTQSGKVLHKIAVPGSLAVLFNPARNEVYVTHRDAGKVSVIDAESYKVLETLDMPTHPQSLAISPDGQTLYVSVKQESSRKQEATSPDDVVRVTFK</sequence>
<dbReference type="PANTHER" id="PTHR47197:SF3">
    <property type="entry name" value="DIHYDRO-HEME D1 DEHYDROGENASE"/>
    <property type="match status" value="1"/>
</dbReference>
<accession>A0AA40X6J9</accession>
<gene>
    <name evidence="4" type="ORF">ITX54_21205</name>
</gene>
<dbReference type="Proteomes" id="UP000705283">
    <property type="component" value="Unassembled WGS sequence"/>
</dbReference>
<evidence type="ECO:0000313" key="4">
    <source>
        <dbReference type="EMBL" id="MBF6639182.1"/>
    </source>
</evidence>
<dbReference type="Gene3D" id="2.130.10.10">
    <property type="entry name" value="YVTN repeat-like/Quinoprotein amine dehydrogenase"/>
    <property type="match status" value="1"/>
</dbReference>
<protein>
    <submittedName>
        <fullName evidence="4">YncE family protein</fullName>
    </submittedName>
</protein>
<evidence type="ECO:0000256" key="1">
    <source>
        <dbReference type="ARBA" id="ARBA00022729"/>
    </source>
</evidence>
<dbReference type="SUPFAM" id="SSF51004">
    <property type="entry name" value="C-terminal (heme d1) domain of cytochrome cd1-nitrite reductase"/>
    <property type="match status" value="1"/>
</dbReference>
<dbReference type="PANTHER" id="PTHR47197">
    <property type="entry name" value="PROTEIN NIRF"/>
    <property type="match status" value="1"/>
</dbReference>
<proteinExistence type="predicted"/>
<keyword evidence="1 2" id="KW-0732">Signal</keyword>
<reference evidence="4" key="1">
    <citation type="submission" date="2020-11" db="EMBL/GenBank/DDBJ databases">
        <authorList>
            <person name="Lee S.D."/>
        </authorList>
    </citation>
    <scope>NUCLEOTIDE SEQUENCE</scope>
    <source>
        <strain evidence="4">SAP-2</strain>
    </source>
</reference>
<reference evidence="4" key="2">
    <citation type="submission" date="2022-09" db="EMBL/GenBank/DDBJ databases">
        <title>Rouxiella aceris sp. nov., isolated from tree sap and emended description of the genus Rhouxiella.</title>
        <authorList>
            <person name="Kim I.S."/>
        </authorList>
    </citation>
    <scope>NUCLEOTIDE SEQUENCE</scope>
    <source>
        <strain evidence="4">SAP-2</strain>
    </source>
</reference>